<keyword evidence="1" id="KW-0645">Protease</keyword>
<evidence type="ECO:0000256" key="5">
    <source>
        <dbReference type="ARBA" id="ARBA00022759"/>
    </source>
</evidence>
<dbReference type="PANTHER" id="PTHR35046">
    <property type="entry name" value="ZINC KNUCKLE (CCHC-TYPE) FAMILY PROTEIN"/>
    <property type="match status" value="1"/>
</dbReference>
<sequence length="718" mass="81200">MAAAAPPPLGPMTRARARQLNHQVSSFLSSCPLGLYNGDVGALVLLRNDGEDQKGGRLVKAGFGFGLQEDSDWGVLVLHGKLIKSTFKQIQPHVHICSESAAISPFLSRCCDTLFWPIRPCIKLSPLRTCPRVGGRPQHPFGRPSMLLIPSAAAKKTRGKCLLATKTDINEMISSPAVAYALVCKDALISLQDMQRSLPPAVANILQEYSNVFPSDIPPGLPPVRGIEHQIDLIPGASLPNRAPYRTNPEEIQRQVQDLLDKGYVHESLSPCAIPVPKKDGSWRMCVDCRAINNITIRYRHPIPRLDDMLDELSGAVVFSKVDLRSSYHQIRIKLGDEWKTAFKTKFGLYEWLVMPFGLTNAPSTFMRLMNEVLRTFIGKFVVVYFDDILIYSKSMNEYLEHLRVVFSALRDVRLFGNLEKCTFCTDRISFLGYVVTAQGIEVDEAKVEAIWGWPVPKAITQLRSFLGLAGFYRRFVKDFSTIAAPLNELTKKGVLFSWVPKQENAFNKLKDKLTQAPLLQLPNFNKTFEFECDASGIGMGGVLLQEGKPVAYFSEKFNGPILNYSTYDKELYALVRSFETWQHYLWPKEFVIHSDHESLKHIRSQGKLNRRHAKWVEFIESFPYVVKYKKGKENYKLAADKGRRQLDFEPGDLVWLHLRKDRFPELRKSKLMPRADGSFKVLHKLDLPADFGVSPTFNVADLKPYLGEEDELESGTT</sequence>
<keyword evidence="7" id="KW-0695">RNA-directed DNA polymerase</keyword>
<dbReference type="CDD" id="cd09274">
    <property type="entry name" value="RNase_HI_RT_Ty3"/>
    <property type="match status" value="1"/>
</dbReference>
<reference evidence="9 10" key="1">
    <citation type="submission" date="2024-02" db="EMBL/GenBank/DDBJ databases">
        <title>High-quality chromosome-scale genome assembly of Pensacola bahiagrass (Paspalum notatum Flugge var. saurae).</title>
        <authorList>
            <person name="Vega J.M."/>
            <person name="Podio M."/>
            <person name="Orjuela J."/>
            <person name="Siena L.A."/>
            <person name="Pessino S.C."/>
            <person name="Combes M.C."/>
            <person name="Mariac C."/>
            <person name="Albertini E."/>
            <person name="Pupilli F."/>
            <person name="Ortiz J.P.A."/>
            <person name="Leblanc O."/>
        </authorList>
    </citation>
    <scope>NUCLEOTIDE SEQUENCE [LARGE SCALE GENOMIC DNA]</scope>
    <source>
        <strain evidence="9">R1</strain>
        <tissue evidence="9">Leaf</tissue>
    </source>
</reference>
<dbReference type="GO" id="GO:0008233">
    <property type="term" value="F:peptidase activity"/>
    <property type="evidence" value="ECO:0007669"/>
    <property type="project" value="UniProtKB-KW"/>
</dbReference>
<evidence type="ECO:0000313" key="10">
    <source>
        <dbReference type="Proteomes" id="UP001341281"/>
    </source>
</evidence>
<protein>
    <recommendedName>
        <fullName evidence="8">Reverse transcriptase domain-containing protein</fullName>
    </recommendedName>
</protein>
<proteinExistence type="predicted"/>
<evidence type="ECO:0000313" key="9">
    <source>
        <dbReference type="EMBL" id="WVZ57191.1"/>
    </source>
</evidence>
<dbReference type="Pfam" id="PF24626">
    <property type="entry name" value="SH3_Tf2-1"/>
    <property type="match status" value="1"/>
</dbReference>
<dbReference type="PANTHER" id="PTHR35046:SF9">
    <property type="entry name" value="RNA-DIRECTED DNA POLYMERASE"/>
    <property type="match status" value="1"/>
</dbReference>
<dbReference type="GO" id="GO:0004519">
    <property type="term" value="F:endonuclease activity"/>
    <property type="evidence" value="ECO:0007669"/>
    <property type="project" value="UniProtKB-KW"/>
</dbReference>
<dbReference type="Proteomes" id="UP001341281">
    <property type="component" value="Chromosome 02"/>
</dbReference>
<dbReference type="FunFam" id="3.10.10.10:FF:000007">
    <property type="entry name" value="Retrovirus-related Pol polyprotein from transposon 17.6-like Protein"/>
    <property type="match status" value="1"/>
</dbReference>
<keyword evidence="2" id="KW-0808">Transferase</keyword>
<dbReference type="Gene3D" id="3.30.70.270">
    <property type="match status" value="2"/>
</dbReference>
<dbReference type="GO" id="GO:0003964">
    <property type="term" value="F:RNA-directed DNA polymerase activity"/>
    <property type="evidence" value="ECO:0007669"/>
    <property type="project" value="UniProtKB-KW"/>
</dbReference>
<name>A0AAQ3WC40_PASNO</name>
<dbReference type="GO" id="GO:0006508">
    <property type="term" value="P:proteolysis"/>
    <property type="evidence" value="ECO:0007669"/>
    <property type="project" value="UniProtKB-KW"/>
</dbReference>
<evidence type="ECO:0000256" key="1">
    <source>
        <dbReference type="ARBA" id="ARBA00022670"/>
    </source>
</evidence>
<keyword evidence="6" id="KW-0378">Hydrolase</keyword>
<evidence type="ECO:0000256" key="7">
    <source>
        <dbReference type="ARBA" id="ARBA00022918"/>
    </source>
</evidence>
<keyword evidence="3" id="KW-0548">Nucleotidyltransferase</keyword>
<evidence type="ECO:0000256" key="4">
    <source>
        <dbReference type="ARBA" id="ARBA00022722"/>
    </source>
</evidence>
<dbReference type="InterPro" id="IPR056924">
    <property type="entry name" value="SH3_Tf2-1"/>
</dbReference>
<dbReference type="SUPFAM" id="SSF56672">
    <property type="entry name" value="DNA/RNA polymerases"/>
    <property type="match status" value="1"/>
</dbReference>
<organism evidence="9 10">
    <name type="scientific">Paspalum notatum var. saurae</name>
    <dbReference type="NCBI Taxonomy" id="547442"/>
    <lineage>
        <taxon>Eukaryota</taxon>
        <taxon>Viridiplantae</taxon>
        <taxon>Streptophyta</taxon>
        <taxon>Embryophyta</taxon>
        <taxon>Tracheophyta</taxon>
        <taxon>Spermatophyta</taxon>
        <taxon>Magnoliopsida</taxon>
        <taxon>Liliopsida</taxon>
        <taxon>Poales</taxon>
        <taxon>Poaceae</taxon>
        <taxon>PACMAD clade</taxon>
        <taxon>Panicoideae</taxon>
        <taxon>Andropogonodae</taxon>
        <taxon>Paspaleae</taxon>
        <taxon>Paspalinae</taxon>
        <taxon>Paspalum</taxon>
    </lineage>
</organism>
<dbReference type="FunFam" id="3.30.70.270:FF:000020">
    <property type="entry name" value="Transposon Tf2-6 polyprotein-like Protein"/>
    <property type="match status" value="1"/>
</dbReference>
<dbReference type="Pfam" id="PF17919">
    <property type="entry name" value="RT_RNaseH_2"/>
    <property type="match status" value="1"/>
</dbReference>
<keyword evidence="10" id="KW-1185">Reference proteome</keyword>
<gene>
    <name evidence="9" type="ORF">U9M48_007605</name>
</gene>
<keyword evidence="4" id="KW-0540">Nuclease</keyword>
<dbReference type="CDD" id="cd01647">
    <property type="entry name" value="RT_LTR"/>
    <property type="match status" value="1"/>
</dbReference>
<dbReference type="EMBL" id="CP144746">
    <property type="protein sequence ID" value="WVZ57191.1"/>
    <property type="molecule type" value="Genomic_DNA"/>
</dbReference>
<evidence type="ECO:0000256" key="6">
    <source>
        <dbReference type="ARBA" id="ARBA00022801"/>
    </source>
</evidence>
<accession>A0AAQ3WC40</accession>
<dbReference type="InterPro" id="IPR043128">
    <property type="entry name" value="Rev_trsase/Diguanyl_cyclase"/>
</dbReference>
<dbReference type="AlphaFoldDB" id="A0AAQ3WC40"/>
<dbReference type="InterPro" id="IPR000477">
    <property type="entry name" value="RT_dom"/>
</dbReference>
<dbReference type="Pfam" id="PF00078">
    <property type="entry name" value="RVT_1"/>
    <property type="match status" value="1"/>
</dbReference>
<evidence type="ECO:0000256" key="2">
    <source>
        <dbReference type="ARBA" id="ARBA00022679"/>
    </source>
</evidence>
<dbReference type="InterPro" id="IPR041577">
    <property type="entry name" value="RT_RNaseH_2"/>
</dbReference>
<dbReference type="Gene3D" id="3.10.10.10">
    <property type="entry name" value="HIV Type 1 Reverse Transcriptase, subunit A, domain 1"/>
    <property type="match status" value="1"/>
</dbReference>
<feature type="domain" description="Reverse transcriptase" evidence="8">
    <location>
        <begin position="257"/>
        <end position="436"/>
    </location>
</feature>
<dbReference type="InterPro" id="IPR043502">
    <property type="entry name" value="DNA/RNA_pol_sf"/>
</dbReference>
<evidence type="ECO:0000256" key="3">
    <source>
        <dbReference type="ARBA" id="ARBA00022695"/>
    </source>
</evidence>
<keyword evidence="5" id="KW-0255">Endonuclease</keyword>
<evidence type="ECO:0000259" key="8">
    <source>
        <dbReference type="PROSITE" id="PS50878"/>
    </source>
</evidence>
<dbReference type="PROSITE" id="PS50878">
    <property type="entry name" value="RT_POL"/>
    <property type="match status" value="1"/>
</dbReference>